<dbReference type="InterPro" id="IPR051486">
    <property type="entry name" value="Hcy_S-methyltransferase"/>
</dbReference>
<keyword evidence="4 5" id="KW-0862">Zinc</keyword>
<dbReference type="PIRSF" id="PIRSF037505">
    <property type="entry name" value="Betaine_HMT"/>
    <property type="match status" value="1"/>
</dbReference>
<proteinExistence type="predicted"/>
<protein>
    <recommendedName>
        <fullName evidence="6">Hcy-binding domain-containing protein</fullName>
    </recommendedName>
</protein>
<evidence type="ECO:0000313" key="7">
    <source>
        <dbReference type="EMBL" id="DAZ97430.1"/>
    </source>
</evidence>
<accession>A0AAV2YR66</accession>
<dbReference type="InterPro" id="IPR017226">
    <property type="entry name" value="BHMT-like"/>
</dbReference>
<dbReference type="GO" id="GO:0033528">
    <property type="term" value="P:S-methylmethionine cycle"/>
    <property type="evidence" value="ECO:0007669"/>
    <property type="project" value="TreeGrafter"/>
</dbReference>
<dbReference type="GO" id="GO:0008270">
    <property type="term" value="F:zinc ion binding"/>
    <property type="evidence" value="ECO:0007669"/>
    <property type="project" value="InterPro"/>
</dbReference>
<dbReference type="EMBL" id="DAKRPA010000135">
    <property type="protein sequence ID" value="DAZ97430.1"/>
    <property type="molecule type" value="Genomic_DNA"/>
</dbReference>
<evidence type="ECO:0000259" key="6">
    <source>
        <dbReference type="PROSITE" id="PS50970"/>
    </source>
</evidence>
<keyword evidence="2 5" id="KW-0808">Transferase</keyword>
<keyword evidence="3 5" id="KW-0479">Metal-binding</keyword>
<name>A0AAV2YR66_9STRA</name>
<dbReference type="Gene3D" id="3.20.20.330">
    <property type="entry name" value="Homocysteine-binding-like domain"/>
    <property type="match status" value="1"/>
</dbReference>
<evidence type="ECO:0000256" key="3">
    <source>
        <dbReference type="ARBA" id="ARBA00022723"/>
    </source>
</evidence>
<comment type="caution">
    <text evidence="7">The sequence shown here is derived from an EMBL/GenBank/DDBJ whole genome shotgun (WGS) entry which is preliminary data.</text>
</comment>
<evidence type="ECO:0000256" key="4">
    <source>
        <dbReference type="ARBA" id="ARBA00022833"/>
    </source>
</evidence>
<evidence type="ECO:0000256" key="1">
    <source>
        <dbReference type="ARBA" id="ARBA00022603"/>
    </source>
</evidence>
<dbReference type="Pfam" id="PF02574">
    <property type="entry name" value="S-methyl_trans"/>
    <property type="match status" value="1"/>
</dbReference>
<dbReference type="GO" id="GO:0008898">
    <property type="term" value="F:S-adenosylmethionine-homocysteine S-methyltransferase activity"/>
    <property type="evidence" value="ECO:0007669"/>
    <property type="project" value="TreeGrafter"/>
</dbReference>
<sequence>MAASRRRVDEWRRDAERQVLVLDGGLATELEKHPEVDLDTSCLWSARLLLEDHAHLQHVVVDAHAAYYDAGADVATTVSYQASRDGFEQETPGTTAQQVQRYLQRSVELAVEARDRVWQQWQRQPSVPPRPVPLVAASIGCYGAALADGSEYRGEYGKSKSELMAWHRERMACLAATPGVDFLICETVPCIVEVEALLSLLPEFPTARIMLAVACRNERELNSGEPIAALTPLLKQVQDRTQLLAVGVNCTAPWHVLGLSNAFECPCPKLVYPNSGEGWCGVTKTWLPPNQASGPSTWDSYLQQWYAAGARVFGGCCRTTPEDIQAIRAFFTGTTSPTKTREQEKR</sequence>
<reference evidence="7" key="1">
    <citation type="submission" date="2022-11" db="EMBL/GenBank/DDBJ databases">
        <authorList>
            <person name="Morgan W.R."/>
            <person name="Tartar A."/>
        </authorList>
    </citation>
    <scope>NUCLEOTIDE SEQUENCE</scope>
    <source>
        <strain evidence="7">ARSEF 373</strain>
    </source>
</reference>
<keyword evidence="1 5" id="KW-0489">Methyltransferase</keyword>
<feature type="binding site" evidence="5">
    <location>
        <position position="250"/>
    </location>
    <ligand>
        <name>Zn(2+)</name>
        <dbReference type="ChEBI" id="CHEBI:29105"/>
    </ligand>
</feature>
<dbReference type="NCBIfam" id="NF007020">
    <property type="entry name" value="PRK09485.1"/>
    <property type="match status" value="1"/>
</dbReference>
<comment type="cofactor">
    <cofactor evidence="5">
        <name>Zn(2+)</name>
        <dbReference type="ChEBI" id="CHEBI:29105"/>
    </cofactor>
</comment>
<dbReference type="PROSITE" id="PS50970">
    <property type="entry name" value="HCY"/>
    <property type="match status" value="1"/>
</dbReference>
<evidence type="ECO:0000256" key="2">
    <source>
        <dbReference type="ARBA" id="ARBA00022679"/>
    </source>
</evidence>
<feature type="binding site" evidence="5">
    <location>
        <position position="317"/>
    </location>
    <ligand>
        <name>Zn(2+)</name>
        <dbReference type="ChEBI" id="CHEBI:29105"/>
    </ligand>
</feature>
<keyword evidence="8" id="KW-1185">Reference proteome</keyword>
<feature type="binding site" evidence="5">
    <location>
        <position position="316"/>
    </location>
    <ligand>
        <name>Zn(2+)</name>
        <dbReference type="ChEBI" id="CHEBI:29105"/>
    </ligand>
</feature>
<dbReference type="Proteomes" id="UP001146120">
    <property type="component" value="Unassembled WGS sequence"/>
</dbReference>
<gene>
    <name evidence="7" type="ORF">N0F65_009881</name>
</gene>
<dbReference type="GO" id="GO:0032259">
    <property type="term" value="P:methylation"/>
    <property type="evidence" value="ECO:0007669"/>
    <property type="project" value="UniProtKB-KW"/>
</dbReference>
<dbReference type="InterPro" id="IPR003726">
    <property type="entry name" value="HCY_dom"/>
</dbReference>
<evidence type="ECO:0000256" key="5">
    <source>
        <dbReference type="PROSITE-ProRule" id="PRU00333"/>
    </source>
</evidence>
<dbReference type="InterPro" id="IPR036589">
    <property type="entry name" value="HCY_dom_sf"/>
</dbReference>
<reference evidence="7" key="2">
    <citation type="journal article" date="2023" name="Microbiol Resour">
        <title>Decontamination and Annotation of the Draft Genome Sequence of the Oomycete Lagenidium giganteum ARSEF 373.</title>
        <authorList>
            <person name="Morgan W.R."/>
            <person name="Tartar A."/>
        </authorList>
    </citation>
    <scope>NUCLEOTIDE SEQUENCE</scope>
    <source>
        <strain evidence="7">ARSEF 373</strain>
    </source>
</reference>
<dbReference type="PANTHER" id="PTHR46015">
    <property type="entry name" value="ZGC:172121"/>
    <property type="match status" value="1"/>
</dbReference>
<feature type="domain" description="Hcy-binding" evidence="6">
    <location>
        <begin position="8"/>
        <end position="331"/>
    </location>
</feature>
<dbReference type="PANTHER" id="PTHR46015:SF1">
    <property type="entry name" value="HOMOCYSTEINE S-METHYLTRANSFERASE-LIKE ISOFORM 1"/>
    <property type="match status" value="1"/>
</dbReference>
<dbReference type="SUPFAM" id="SSF82282">
    <property type="entry name" value="Homocysteine S-methyltransferase"/>
    <property type="match status" value="1"/>
</dbReference>
<dbReference type="AlphaFoldDB" id="A0AAV2YR66"/>
<dbReference type="GO" id="GO:0009086">
    <property type="term" value="P:methionine biosynthetic process"/>
    <property type="evidence" value="ECO:0007669"/>
    <property type="project" value="InterPro"/>
</dbReference>
<evidence type="ECO:0000313" key="8">
    <source>
        <dbReference type="Proteomes" id="UP001146120"/>
    </source>
</evidence>
<organism evidence="7 8">
    <name type="scientific">Lagenidium giganteum</name>
    <dbReference type="NCBI Taxonomy" id="4803"/>
    <lineage>
        <taxon>Eukaryota</taxon>
        <taxon>Sar</taxon>
        <taxon>Stramenopiles</taxon>
        <taxon>Oomycota</taxon>
        <taxon>Peronosporomycetes</taxon>
        <taxon>Pythiales</taxon>
        <taxon>Pythiaceae</taxon>
    </lineage>
</organism>